<evidence type="ECO:0000313" key="3">
    <source>
        <dbReference type="Proteomes" id="UP001174934"/>
    </source>
</evidence>
<keyword evidence="3" id="KW-1185">Reference proteome</keyword>
<evidence type="ECO:0000313" key="2">
    <source>
        <dbReference type="EMBL" id="KAK0624778.1"/>
    </source>
</evidence>
<feature type="compositionally biased region" description="Acidic residues" evidence="1">
    <location>
        <begin position="136"/>
        <end position="146"/>
    </location>
</feature>
<accession>A0AA39X009</accession>
<protein>
    <submittedName>
        <fullName evidence="2">Uncharacterized protein</fullName>
    </submittedName>
</protein>
<sequence>MSRSWYQSRWAEGAWYNYLVEIFCELRRRAYLSDCSDYRHFGISKYDWGIVELCLERGASDFAVVVNRGNEFPSGFVVKATFGEQYEPPNHDEESSVVELPRYVLPVLYDDRSDTPPLGDGSSNEESSPPAARDLEQEDDAADASAEDPANVWVSLTGMVTCMRPENQERILDLIQRNKEAQANKTTGEDVAATEMSRPRTFVMKAAKVGQGGSGCARIVQWMSAFKDQIQELQDSISGLADGKHLY</sequence>
<dbReference type="Proteomes" id="UP001174934">
    <property type="component" value="Unassembled WGS sequence"/>
</dbReference>
<feature type="region of interest" description="Disordered" evidence="1">
    <location>
        <begin position="114"/>
        <end position="149"/>
    </location>
</feature>
<comment type="caution">
    <text evidence="2">The sequence shown here is derived from an EMBL/GenBank/DDBJ whole genome shotgun (WGS) entry which is preliminary data.</text>
</comment>
<evidence type="ECO:0000256" key="1">
    <source>
        <dbReference type="SAM" id="MobiDB-lite"/>
    </source>
</evidence>
<gene>
    <name evidence="2" type="ORF">B0T17DRAFT_531018</name>
</gene>
<dbReference type="EMBL" id="JAULSR010000003">
    <property type="protein sequence ID" value="KAK0624778.1"/>
    <property type="molecule type" value="Genomic_DNA"/>
</dbReference>
<organism evidence="2 3">
    <name type="scientific">Bombardia bombarda</name>
    <dbReference type="NCBI Taxonomy" id="252184"/>
    <lineage>
        <taxon>Eukaryota</taxon>
        <taxon>Fungi</taxon>
        <taxon>Dikarya</taxon>
        <taxon>Ascomycota</taxon>
        <taxon>Pezizomycotina</taxon>
        <taxon>Sordariomycetes</taxon>
        <taxon>Sordariomycetidae</taxon>
        <taxon>Sordariales</taxon>
        <taxon>Lasiosphaeriaceae</taxon>
        <taxon>Bombardia</taxon>
    </lineage>
</organism>
<proteinExistence type="predicted"/>
<dbReference type="AlphaFoldDB" id="A0AA39X009"/>
<name>A0AA39X009_9PEZI</name>
<reference evidence="2" key="1">
    <citation type="submission" date="2023-06" db="EMBL/GenBank/DDBJ databases">
        <title>Genome-scale phylogeny and comparative genomics of the fungal order Sordariales.</title>
        <authorList>
            <consortium name="Lawrence Berkeley National Laboratory"/>
            <person name="Hensen N."/>
            <person name="Bonometti L."/>
            <person name="Westerberg I."/>
            <person name="Brannstrom I.O."/>
            <person name="Guillou S."/>
            <person name="Cros-Aarteil S."/>
            <person name="Calhoun S."/>
            <person name="Haridas S."/>
            <person name="Kuo A."/>
            <person name="Mondo S."/>
            <person name="Pangilinan J."/>
            <person name="Riley R."/>
            <person name="LaButti K."/>
            <person name="Andreopoulos B."/>
            <person name="Lipzen A."/>
            <person name="Chen C."/>
            <person name="Yanf M."/>
            <person name="Daum C."/>
            <person name="Ng V."/>
            <person name="Clum A."/>
            <person name="Steindorff A."/>
            <person name="Ohm R."/>
            <person name="Martin F."/>
            <person name="Silar P."/>
            <person name="Natvig D."/>
            <person name="Lalanne C."/>
            <person name="Gautier V."/>
            <person name="Ament-velasquez S.L."/>
            <person name="Kruys A."/>
            <person name="Hutchinson M.I."/>
            <person name="Powell A.J."/>
            <person name="Barry K."/>
            <person name="Miller A.N."/>
            <person name="Grigoriev I.V."/>
            <person name="Debuchy R."/>
            <person name="Gladieux P."/>
            <person name="Thoren M.H."/>
            <person name="Johannesson H."/>
        </authorList>
    </citation>
    <scope>NUCLEOTIDE SEQUENCE</scope>
    <source>
        <strain evidence="2">SMH3391-2</strain>
    </source>
</reference>